<dbReference type="EMBL" id="GBRH01193306">
    <property type="protein sequence ID" value="JAE04590.1"/>
    <property type="molecule type" value="Transcribed_RNA"/>
</dbReference>
<proteinExistence type="predicted"/>
<dbReference type="AlphaFoldDB" id="A0A0A9EV63"/>
<accession>A0A0A9EV63</accession>
<name>A0A0A9EV63_ARUDO</name>
<organism evidence="1">
    <name type="scientific">Arundo donax</name>
    <name type="common">Giant reed</name>
    <name type="synonym">Donax arundinaceus</name>
    <dbReference type="NCBI Taxonomy" id="35708"/>
    <lineage>
        <taxon>Eukaryota</taxon>
        <taxon>Viridiplantae</taxon>
        <taxon>Streptophyta</taxon>
        <taxon>Embryophyta</taxon>
        <taxon>Tracheophyta</taxon>
        <taxon>Spermatophyta</taxon>
        <taxon>Magnoliopsida</taxon>
        <taxon>Liliopsida</taxon>
        <taxon>Poales</taxon>
        <taxon>Poaceae</taxon>
        <taxon>PACMAD clade</taxon>
        <taxon>Arundinoideae</taxon>
        <taxon>Arundineae</taxon>
        <taxon>Arundo</taxon>
    </lineage>
</organism>
<reference evidence="1" key="2">
    <citation type="journal article" date="2015" name="Data Brief">
        <title>Shoot transcriptome of the giant reed, Arundo donax.</title>
        <authorList>
            <person name="Barrero R.A."/>
            <person name="Guerrero F.D."/>
            <person name="Moolhuijzen P."/>
            <person name="Goolsby J.A."/>
            <person name="Tidwell J."/>
            <person name="Bellgard S.E."/>
            <person name="Bellgard M.I."/>
        </authorList>
    </citation>
    <scope>NUCLEOTIDE SEQUENCE</scope>
    <source>
        <tissue evidence="1">Shoot tissue taken approximately 20 cm above the soil surface</tissue>
    </source>
</reference>
<evidence type="ECO:0000313" key="1">
    <source>
        <dbReference type="EMBL" id="JAE04590.1"/>
    </source>
</evidence>
<reference evidence="1" key="1">
    <citation type="submission" date="2014-09" db="EMBL/GenBank/DDBJ databases">
        <authorList>
            <person name="Magalhaes I.L.F."/>
            <person name="Oliveira U."/>
            <person name="Santos F.R."/>
            <person name="Vidigal T.H.D.A."/>
            <person name="Brescovit A.D."/>
            <person name="Santos A.J."/>
        </authorList>
    </citation>
    <scope>NUCLEOTIDE SEQUENCE</scope>
    <source>
        <tissue evidence="1">Shoot tissue taken approximately 20 cm above the soil surface</tissue>
    </source>
</reference>
<protein>
    <submittedName>
        <fullName evidence="1">Uncharacterized protein</fullName>
    </submittedName>
</protein>
<sequence>MKLIGELYVFSFHPCICNTNDKCSLQFMSSTCQCCSFLSFGHPNDKYSMYT</sequence>